<reference evidence="3" key="1">
    <citation type="journal article" date="2015" name="MBio">
        <title>Genome-Resolved Metagenomic Analysis Reveals Roles for Candidate Phyla and Other Microbial Community Members in Biogeochemical Transformations in Oil Reservoirs.</title>
        <authorList>
            <person name="Hu P."/>
            <person name="Tom L."/>
            <person name="Singh A."/>
            <person name="Thomas B.C."/>
            <person name="Baker B.J."/>
            <person name="Piceno Y.M."/>
            <person name="Andersen G.L."/>
            <person name="Banfield J.F."/>
        </authorList>
    </citation>
    <scope>NUCLEOTIDE SEQUENCE [LARGE SCALE GENOMIC DNA]</scope>
</reference>
<organism evidence="2 3">
    <name type="scientific">Mesotoga prima</name>
    <dbReference type="NCBI Taxonomy" id="1184387"/>
    <lineage>
        <taxon>Bacteria</taxon>
        <taxon>Thermotogati</taxon>
        <taxon>Thermotogota</taxon>
        <taxon>Thermotogae</taxon>
        <taxon>Kosmotogales</taxon>
        <taxon>Kosmotogaceae</taxon>
        <taxon>Mesotoga</taxon>
    </lineage>
</organism>
<dbReference type="EMBL" id="LGGP01000134">
    <property type="protein sequence ID" value="KUK80593.1"/>
    <property type="molecule type" value="Genomic_DNA"/>
</dbReference>
<keyword evidence="1" id="KW-1133">Transmembrane helix</keyword>
<feature type="transmembrane region" description="Helical" evidence="1">
    <location>
        <begin position="124"/>
        <end position="143"/>
    </location>
</feature>
<evidence type="ECO:0000256" key="1">
    <source>
        <dbReference type="SAM" id="Phobius"/>
    </source>
</evidence>
<name>A0A101HPX7_9BACT</name>
<keyword evidence="1" id="KW-0812">Transmembrane</keyword>
<evidence type="ECO:0008006" key="4">
    <source>
        <dbReference type="Google" id="ProtNLM"/>
    </source>
</evidence>
<comment type="caution">
    <text evidence="2">The sequence shown here is derived from an EMBL/GenBank/DDBJ whole genome shotgun (WGS) entry which is preliminary data.</text>
</comment>
<feature type="transmembrane region" description="Helical" evidence="1">
    <location>
        <begin position="53"/>
        <end position="73"/>
    </location>
</feature>
<proteinExistence type="predicted"/>
<accession>A0A101HPX7</accession>
<evidence type="ECO:0000313" key="3">
    <source>
        <dbReference type="Proteomes" id="UP000054092"/>
    </source>
</evidence>
<evidence type="ECO:0000313" key="2">
    <source>
        <dbReference type="EMBL" id="KUK80593.1"/>
    </source>
</evidence>
<dbReference type="AlphaFoldDB" id="A0A101HPX7"/>
<feature type="transmembrane region" description="Helical" evidence="1">
    <location>
        <begin position="12"/>
        <end position="33"/>
    </location>
</feature>
<feature type="transmembrane region" description="Helical" evidence="1">
    <location>
        <begin position="79"/>
        <end position="97"/>
    </location>
</feature>
<protein>
    <recommendedName>
        <fullName evidence="4">DUF4149 domain-containing protein</fullName>
    </recommendedName>
</protein>
<dbReference type="PATRIC" id="fig|1184387.3.peg.1284"/>
<sequence>MGVFEGFNKTVFVLSYVLLAGGGLLVSIFMTPLRDPRTEARVQGYLCSFWETIRIPAVATLFVIVGTALSIILISSLSIIWSLVFFGSIASAALFWYKADRLIIKGASDPRSMVEVDKKSFHRYLIYSDLCILLSAVSIAFLML</sequence>
<dbReference type="Proteomes" id="UP000054092">
    <property type="component" value="Unassembled WGS sequence"/>
</dbReference>
<gene>
    <name evidence="2" type="ORF">XD94_0886</name>
</gene>
<keyword evidence="1" id="KW-0472">Membrane</keyword>